<dbReference type="Gene3D" id="3.40.1610.10">
    <property type="entry name" value="CV3147-like domain"/>
    <property type="match status" value="1"/>
</dbReference>
<dbReference type="EMBL" id="FWXD01000005">
    <property type="protein sequence ID" value="SMC20869.1"/>
    <property type="molecule type" value="Genomic_DNA"/>
</dbReference>
<dbReference type="InterPro" id="IPR027479">
    <property type="entry name" value="S-Me-THD_N_sf"/>
</dbReference>
<evidence type="ECO:0000313" key="3">
    <source>
        <dbReference type="Proteomes" id="UP000192761"/>
    </source>
</evidence>
<accession>A0A1W1XAI5</accession>
<dbReference type="OrthoDB" id="7441206at2"/>
<dbReference type="SUPFAM" id="SSF160991">
    <property type="entry name" value="CV3147-like"/>
    <property type="match status" value="1"/>
</dbReference>
<proteinExistence type="predicted"/>
<keyword evidence="3" id="KW-1185">Reference proteome</keyword>
<dbReference type="AlphaFoldDB" id="A0A1W1XAI5"/>
<dbReference type="STRING" id="1121001.SAMN02745857_01062"/>
<dbReference type="RefSeq" id="WP_084089653.1">
    <property type="nucleotide sequence ID" value="NZ_FWXD01000005.1"/>
</dbReference>
<sequence length="348" mass="38050">MQRLSKDDLVYYEKGANIVARGSGSAIPFMSAILNGSQSDIPWLIAPDEMRGYMASVVKIGATGTQQDWGDYCRQALDMLLGNEGVSLASLHGLPPIEINRSQMDRALYVCSMLDKPMIDGDYVGYTAIPSIPLTFAVEQGISLKSSYIVLENTAEGLKEKERGIKGDAWGFEAARELELTYRNLAKSAGVAAALFLTRQTRMLYPHSVTQTIQLGKSIGSRNPIDDILAFTRGSFVGAGVLADVQDYSNDDKDFNVKTIRIGRFELGIVNEFLFVDCDGQRLVRAPQIIAIVDRHGRGIRTIELPGLVGEELFILSIPPSCPVSTECVAEWDRIFKVHAAAARAVLA</sequence>
<evidence type="ECO:0000259" key="1">
    <source>
        <dbReference type="Pfam" id="PF20906"/>
    </source>
</evidence>
<protein>
    <submittedName>
        <fullName evidence="2">DUF917 family protein</fullName>
    </submittedName>
</protein>
<dbReference type="Proteomes" id="UP000192761">
    <property type="component" value="Unassembled WGS sequence"/>
</dbReference>
<reference evidence="2 3" key="1">
    <citation type="submission" date="2017-04" db="EMBL/GenBank/DDBJ databases">
        <authorList>
            <person name="Afonso C.L."/>
            <person name="Miller P.J."/>
            <person name="Scott M.A."/>
            <person name="Spackman E."/>
            <person name="Goraichik I."/>
            <person name="Dimitrov K.M."/>
            <person name="Suarez D.L."/>
            <person name="Swayne D.E."/>
        </authorList>
    </citation>
    <scope>NUCLEOTIDE SEQUENCE [LARGE SCALE GENOMIC DNA]</scope>
    <source>
        <strain evidence="2 3">DSM 23236</strain>
    </source>
</reference>
<dbReference type="InterPro" id="IPR048350">
    <property type="entry name" value="S-Me-THD-like_C"/>
</dbReference>
<name>A0A1W1XAI5_9NEIS</name>
<evidence type="ECO:0000313" key="2">
    <source>
        <dbReference type="EMBL" id="SMC20869.1"/>
    </source>
</evidence>
<feature type="domain" description="S-Me-THD-like C-terminal" evidence="1">
    <location>
        <begin position="187"/>
        <end position="321"/>
    </location>
</feature>
<organism evidence="2 3">
    <name type="scientific">Andreprevotia lacus DSM 23236</name>
    <dbReference type="NCBI Taxonomy" id="1121001"/>
    <lineage>
        <taxon>Bacteria</taxon>
        <taxon>Pseudomonadati</taxon>
        <taxon>Pseudomonadota</taxon>
        <taxon>Betaproteobacteria</taxon>
        <taxon>Neisseriales</taxon>
        <taxon>Chitinibacteraceae</taxon>
        <taxon>Andreprevotia</taxon>
    </lineage>
</organism>
<gene>
    <name evidence="2" type="ORF">SAMN02745857_01062</name>
</gene>
<dbReference type="Pfam" id="PF20906">
    <property type="entry name" value="S-Me-THD_C"/>
    <property type="match status" value="1"/>
</dbReference>